<dbReference type="AlphaFoldDB" id="A0A090IXY9"/>
<dbReference type="EMBL" id="CCRF01000079">
    <property type="protein sequence ID" value="CEE02597.1"/>
    <property type="molecule type" value="Genomic_DNA"/>
</dbReference>
<dbReference type="Proteomes" id="UP000032076">
    <property type="component" value="Unassembled WGS sequence"/>
</dbReference>
<reference evidence="2 3" key="2">
    <citation type="submission" date="2015-01" db="EMBL/GenBank/DDBJ databases">
        <title>Draft Genome Sequences of Four Bacillus thermoamylovorans Strains, Isolated From Food Products.</title>
        <authorList>
            <person name="Krawcyk A.O."/>
            <person name="Berendsen E.M."/>
            <person name="Eijlander R.T."/>
            <person name="de Jong A."/>
            <person name="Wells-Bennik M."/>
            <person name="Kuipers O.P."/>
        </authorList>
    </citation>
    <scope>NUCLEOTIDE SEQUENCE [LARGE SCALE GENOMIC DNA]</scope>
    <source>
        <strain evidence="2 3">B4167</strain>
    </source>
</reference>
<evidence type="ECO:0000313" key="2">
    <source>
        <dbReference type="EMBL" id="KIO71303.1"/>
    </source>
</evidence>
<evidence type="ECO:0000313" key="4">
    <source>
        <dbReference type="Proteomes" id="UP000040576"/>
    </source>
</evidence>
<evidence type="ECO:0000313" key="3">
    <source>
        <dbReference type="Proteomes" id="UP000032076"/>
    </source>
</evidence>
<proteinExistence type="predicted"/>
<dbReference type="RefSeq" id="WP_255602051.1">
    <property type="nucleotide sequence ID" value="NZ_CCRF01000079.1"/>
</dbReference>
<accession>A0A090IXY9</accession>
<keyword evidence="4" id="KW-1185">Reference proteome</keyword>
<dbReference type="Proteomes" id="UP000040576">
    <property type="component" value="Unassembled WGS sequence"/>
</dbReference>
<evidence type="ECO:0000313" key="1">
    <source>
        <dbReference type="EMBL" id="CEE02597.1"/>
    </source>
</evidence>
<protein>
    <submittedName>
        <fullName evidence="1">Putative membrane protein</fullName>
    </submittedName>
</protein>
<name>A0A090IXY9_9BACI</name>
<organism evidence="1 4">
    <name type="scientific">Caldibacillus thermoamylovorans</name>
    <dbReference type="NCBI Taxonomy" id="35841"/>
    <lineage>
        <taxon>Bacteria</taxon>
        <taxon>Bacillati</taxon>
        <taxon>Bacillota</taxon>
        <taxon>Bacilli</taxon>
        <taxon>Bacillales</taxon>
        <taxon>Bacillaceae</taxon>
        <taxon>Caldibacillus</taxon>
    </lineage>
</organism>
<sequence length="42" mass="4523">MKKLLIIVLLLLGVNFFVSGGIHVADDLDIGPMSVKGEEVKL</sequence>
<reference evidence="1 4" key="1">
    <citation type="submission" date="2014-07" db="EMBL/GenBank/DDBJ databases">
        <authorList>
            <person name="Wibberg Daniel"/>
        </authorList>
    </citation>
    <scope>NUCLEOTIDE SEQUENCE [LARGE SCALE GENOMIC DNA]</scope>
</reference>
<gene>
    <name evidence="2" type="ORF">B4167_0257</name>
    <name evidence="1" type="ORF">BT1A1_2804</name>
</gene>
<dbReference type="EMBL" id="JXLU01000131">
    <property type="protein sequence ID" value="KIO71303.1"/>
    <property type="molecule type" value="Genomic_DNA"/>
</dbReference>
<dbReference type="PATRIC" id="fig|35841.6.peg.1030"/>